<dbReference type="SUPFAM" id="SSF144091">
    <property type="entry name" value="Rhomboid-like"/>
    <property type="match status" value="1"/>
</dbReference>
<evidence type="ECO:0000256" key="2">
    <source>
        <dbReference type="ARBA" id="ARBA00009045"/>
    </source>
</evidence>
<evidence type="ECO:0000256" key="5">
    <source>
        <dbReference type="ARBA" id="ARBA00022989"/>
    </source>
</evidence>
<feature type="transmembrane region" description="Helical" evidence="7">
    <location>
        <begin position="153"/>
        <end position="169"/>
    </location>
</feature>
<keyword evidence="3 7" id="KW-0812">Transmembrane</keyword>
<feature type="transmembrane region" description="Helical" evidence="7">
    <location>
        <begin position="118"/>
        <end position="138"/>
    </location>
</feature>
<dbReference type="Pfam" id="PF01694">
    <property type="entry name" value="Rhomboid"/>
    <property type="match status" value="1"/>
</dbReference>
<feature type="transmembrane region" description="Helical" evidence="7">
    <location>
        <begin position="43"/>
        <end position="61"/>
    </location>
</feature>
<dbReference type="OMA" id="IYGMKAK"/>
<accession>A0A5M3MSU4</accession>
<reference evidence="10" key="1">
    <citation type="journal article" date="2012" name="Science">
        <title>The Paleozoic origin of enzymatic lignin decomposition reconstructed from 31 fungal genomes.</title>
        <authorList>
            <person name="Floudas D."/>
            <person name="Binder M."/>
            <person name="Riley R."/>
            <person name="Barry K."/>
            <person name="Blanchette R.A."/>
            <person name="Henrissat B."/>
            <person name="Martinez A.T."/>
            <person name="Otillar R."/>
            <person name="Spatafora J.W."/>
            <person name="Yadav J.S."/>
            <person name="Aerts A."/>
            <person name="Benoit I."/>
            <person name="Boyd A."/>
            <person name="Carlson A."/>
            <person name="Copeland A."/>
            <person name="Coutinho P.M."/>
            <person name="de Vries R.P."/>
            <person name="Ferreira P."/>
            <person name="Findley K."/>
            <person name="Foster B."/>
            <person name="Gaskell J."/>
            <person name="Glotzer D."/>
            <person name="Gorecki P."/>
            <person name="Heitman J."/>
            <person name="Hesse C."/>
            <person name="Hori C."/>
            <person name="Igarashi K."/>
            <person name="Jurgens J.A."/>
            <person name="Kallen N."/>
            <person name="Kersten P."/>
            <person name="Kohler A."/>
            <person name="Kuees U."/>
            <person name="Kumar T.K.A."/>
            <person name="Kuo A."/>
            <person name="LaButti K."/>
            <person name="Larrondo L.F."/>
            <person name="Lindquist E."/>
            <person name="Ling A."/>
            <person name="Lombard V."/>
            <person name="Lucas S."/>
            <person name="Lundell T."/>
            <person name="Martin R."/>
            <person name="McLaughlin D.J."/>
            <person name="Morgenstern I."/>
            <person name="Morin E."/>
            <person name="Murat C."/>
            <person name="Nagy L.G."/>
            <person name="Nolan M."/>
            <person name="Ohm R.A."/>
            <person name="Patyshakuliyeva A."/>
            <person name="Rokas A."/>
            <person name="Ruiz-Duenas F.J."/>
            <person name="Sabat G."/>
            <person name="Salamov A."/>
            <person name="Samejima M."/>
            <person name="Schmutz J."/>
            <person name="Slot J.C."/>
            <person name="St John F."/>
            <person name="Stenlid J."/>
            <person name="Sun H."/>
            <person name="Sun S."/>
            <person name="Syed K."/>
            <person name="Tsang A."/>
            <person name="Wiebenga A."/>
            <person name="Young D."/>
            <person name="Pisabarro A."/>
            <person name="Eastwood D.C."/>
            <person name="Martin F."/>
            <person name="Cullen D."/>
            <person name="Grigoriev I.V."/>
            <person name="Hibbett D.S."/>
        </authorList>
    </citation>
    <scope>NUCLEOTIDE SEQUENCE [LARGE SCALE GENOMIC DNA]</scope>
    <source>
        <strain evidence="10">RWD-64-598 SS2</strain>
    </source>
</reference>
<dbReference type="RefSeq" id="XP_007767431.1">
    <property type="nucleotide sequence ID" value="XM_007769241.1"/>
</dbReference>
<dbReference type="KEGG" id="cput:CONPUDRAFT_54971"/>
<evidence type="ECO:0000256" key="4">
    <source>
        <dbReference type="ARBA" id="ARBA00022801"/>
    </source>
</evidence>
<dbReference type="InterPro" id="IPR035952">
    <property type="entry name" value="Rhomboid-like_sf"/>
</dbReference>
<feature type="domain" description="Peptidase S54 rhomboid" evidence="8">
    <location>
        <begin position="25"/>
        <end position="167"/>
    </location>
</feature>
<name>A0A5M3MSU4_CONPW</name>
<sequence>RGGDPSLLKFMYKHFTVSYENLRAGRIWTVLTGAFSHSDTSHALMNGLSLFFIAPSVLALLSPPRFLALYISGALGASLTSILWKRYAQIPDFPSQGASGAILASIAYLACVSPRTTFYIFFIVPCPAWALLPGMLAYDGYMAYSDARSRTDAAGHVGGMLSGIAYFASRMGRFMIR</sequence>
<dbReference type="GO" id="GO:0016020">
    <property type="term" value="C:membrane"/>
    <property type="evidence" value="ECO:0007669"/>
    <property type="project" value="UniProtKB-SubCell"/>
</dbReference>
<keyword evidence="5 7" id="KW-1133">Transmembrane helix</keyword>
<comment type="subcellular location">
    <subcellularLocation>
        <location evidence="1">Membrane</location>
        <topology evidence="1">Multi-pass membrane protein</topology>
    </subcellularLocation>
</comment>
<feature type="non-terminal residue" evidence="9">
    <location>
        <position position="1"/>
    </location>
</feature>
<keyword evidence="10" id="KW-1185">Reference proteome</keyword>
<dbReference type="AlphaFoldDB" id="A0A5M3MSU4"/>
<keyword evidence="6 7" id="KW-0472">Membrane</keyword>
<dbReference type="Proteomes" id="UP000053558">
    <property type="component" value="Unassembled WGS sequence"/>
</dbReference>
<dbReference type="GeneID" id="19207706"/>
<comment type="similarity">
    <text evidence="2">Belongs to the peptidase S54 family.</text>
</comment>
<dbReference type="GO" id="GO:0006465">
    <property type="term" value="P:signal peptide processing"/>
    <property type="evidence" value="ECO:0007669"/>
    <property type="project" value="TreeGrafter"/>
</dbReference>
<dbReference type="PANTHER" id="PTHR43731:SF14">
    <property type="entry name" value="PRESENILIN-ASSOCIATED RHOMBOID-LIKE PROTEIN, MITOCHONDRIAL"/>
    <property type="match status" value="1"/>
</dbReference>
<dbReference type="InterPro" id="IPR050925">
    <property type="entry name" value="Rhomboid_protease_S54"/>
</dbReference>
<feature type="transmembrane region" description="Helical" evidence="7">
    <location>
        <begin position="68"/>
        <end position="87"/>
    </location>
</feature>
<evidence type="ECO:0000256" key="3">
    <source>
        <dbReference type="ARBA" id="ARBA00022692"/>
    </source>
</evidence>
<organism evidence="9 10">
    <name type="scientific">Coniophora puteana (strain RWD-64-598)</name>
    <name type="common">Brown rot fungus</name>
    <dbReference type="NCBI Taxonomy" id="741705"/>
    <lineage>
        <taxon>Eukaryota</taxon>
        <taxon>Fungi</taxon>
        <taxon>Dikarya</taxon>
        <taxon>Basidiomycota</taxon>
        <taxon>Agaricomycotina</taxon>
        <taxon>Agaricomycetes</taxon>
        <taxon>Agaricomycetidae</taxon>
        <taxon>Boletales</taxon>
        <taxon>Coniophorineae</taxon>
        <taxon>Coniophoraceae</taxon>
        <taxon>Coniophora</taxon>
    </lineage>
</organism>
<proteinExistence type="inferred from homology"/>
<evidence type="ECO:0000313" key="10">
    <source>
        <dbReference type="Proteomes" id="UP000053558"/>
    </source>
</evidence>
<dbReference type="PANTHER" id="PTHR43731">
    <property type="entry name" value="RHOMBOID PROTEASE"/>
    <property type="match status" value="1"/>
</dbReference>
<dbReference type="InterPro" id="IPR022764">
    <property type="entry name" value="Peptidase_S54_rhomboid_dom"/>
</dbReference>
<gene>
    <name evidence="9" type="ORF">CONPUDRAFT_54971</name>
</gene>
<evidence type="ECO:0000313" key="9">
    <source>
        <dbReference type="EMBL" id="EIW82239.1"/>
    </source>
</evidence>
<feature type="transmembrane region" description="Helical" evidence="7">
    <location>
        <begin position="93"/>
        <end position="111"/>
    </location>
</feature>
<keyword evidence="4" id="KW-0378">Hydrolase</keyword>
<evidence type="ECO:0000256" key="6">
    <source>
        <dbReference type="ARBA" id="ARBA00023136"/>
    </source>
</evidence>
<evidence type="ECO:0000259" key="8">
    <source>
        <dbReference type="Pfam" id="PF01694"/>
    </source>
</evidence>
<dbReference type="EMBL" id="JH711577">
    <property type="protein sequence ID" value="EIW82239.1"/>
    <property type="molecule type" value="Genomic_DNA"/>
</dbReference>
<dbReference type="OrthoDB" id="418595at2759"/>
<comment type="caution">
    <text evidence="9">The sequence shown here is derived from an EMBL/GenBank/DDBJ whole genome shotgun (WGS) entry which is preliminary data.</text>
</comment>
<dbReference type="GO" id="GO:0004252">
    <property type="term" value="F:serine-type endopeptidase activity"/>
    <property type="evidence" value="ECO:0007669"/>
    <property type="project" value="InterPro"/>
</dbReference>
<evidence type="ECO:0000256" key="7">
    <source>
        <dbReference type="SAM" id="Phobius"/>
    </source>
</evidence>
<dbReference type="Gene3D" id="1.20.1540.10">
    <property type="entry name" value="Rhomboid-like"/>
    <property type="match status" value="1"/>
</dbReference>
<protein>
    <recommendedName>
        <fullName evidence="8">Peptidase S54 rhomboid domain-containing protein</fullName>
    </recommendedName>
</protein>
<evidence type="ECO:0000256" key="1">
    <source>
        <dbReference type="ARBA" id="ARBA00004141"/>
    </source>
</evidence>